<organism evidence="4 5">
    <name type="scientific">Marinicrinis sediminis</name>
    <dbReference type="NCBI Taxonomy" id="1652465"/>
    <lineage>
        <taxon>Bacteria</taxon>
        <taxon>Bacillati</taxon>
        <taxon>Bacillota</taxon>
        <taxon>Bacilli</taxon>
        <taxon>Bacillales</taxon>
        <taxon>Paenibacillaceae</taxon>
    </lineage>
</organism>
<reference evidence="5" key="1">
    <citation type="journal article" date="2019" name="Int. J. Syst. Evol. Microbiol.">
        <title>The Global Catalogue of Microorganisms (GCM) 10K type strain sequencing project: providing services to taxonomists for standard genome sequencing and annotation.</title>
        <authorList>
            <consortium name="The Broad Institute Genomics Platform"/>
            <consortium name="The Broad Institute Genome Sequencing Center for Infectious Disease"/>
            <person name="Wu L."/>
            <person name="Ma J."/>
        </authorList>
    </citation>
    <scope>NUCLEOTIDE SEQUENCE [LARGE SCALE GENOMIC DNA]</scope>
    <source>
        <strain evidence="5">KCTC 33676</strain>
    </source>
</reference>
<accession>A0ABW5RFN9</accession>
<proteinExistence type="inferred from homology"/>
<dbReference type="InterPro" id="IPR015422">
    <property type="entry name" value="PyrdxlP-dep_Trfase_small"/>
</dbReference>
<comment type="caution">
    <text evidence="4">The sequence shown here is derived from an EMBL/GenBank/DDBJ whole genome shotgun (WGS) entry which is preliminary data.</text>
</comment>
<comment type="similarity">
    <text evidence="1 3">Belongs to the class-III pyridoxal-phosphate-dependent aminotransferase family.</text>
</comment>
<dbReference type="PANTHER" id="PTHR43094:SF1">
    <property type="entry name" value="AMINOTRANSFERASE CLASS-III"/>
    <property type="match status" value="1"/>
</dbReference>
<keyword evidence="5" id="KW-1185">Reference proteome</keyword>
<dbReference type="InterPro" id="IPR015424">
    <property type="entry name" value="PyrdxlP-dep_Trfase"/>
</dbReference>
<evidence type="ECO:0000313" key="5">
    <source>
        <dbReference type="Proteomes" id="UP001597497"/>
    </source>
</evidence>
<dbReference type="Proteomes" id="UP001597497">
    <property type="component" value="Unassembled WGS sequence"/>
</dbReference>
<dbReference type="Gene3D" id="3.90.1150.10">
    <property type="entry name" value="Aspartate Aminotransferase, domain 1"/>
    <property type="match status" value="1"/>
</dbReference>
<protein>
    <submittedName>
        <fullName evidence="4">Aspartate aminotransferase family protein</fullName>
    </submittedName>
</protein>
<dbReference type="CDD" id="cd00610">
    <property type="entry name" value="OAT_like"/>
    <property type="match status" value="1"/>
</dbReference>
<dbReference type="InterPro" id="IPR049704">
    <property type="entry name" value="Aminotrans_3_PPA_site"/>
</dbReference>
<keyword evidence="4" id="KW-0808">Transferase</keyword>
<dbReference type="SUPFAM" id="SSF53383">
    <property type="entry name" value="PLP-dependent transferases"/>
    <property type="match status" value="1"/>
</dbReference>
<dbReference type="Pfam" id="PF00202">
    <property type="entry name" value="Aminotran_3"/>
    <property type="match status" value="1"/>
</dbReference>
<dbReference type="Gene3D" id="3.40.640.10">
    <property type="entry name" value="Type I PLP-dependent aspartate aminotransferase-like (Major domain)"/>
    <property type="match status" value="1"/>
</dbReference>
<dbReference type="PIRSF" id="PIRSF000521">
    <property type="entry name" value="Transaminase_4ab_Lys_Orn"/>
    <property type="match status" value="1"/>
</dbReference>
<gene>
    <name evidence="4" type="ORF">ACFSUC_17200</name>
</gene>
<sequence length="424" mass="46549">MASSHVLHPFTYMPPVSQRNGEEWLKLVMGEGCWVYDEQDTAYLYTTTAVPALGFGQKQIQKRLHRQYRKLSFASICASTHEHVEELAQRLIDVTSSRFSQVFFSNDGSGAVESAMKLSRLYHAMRGEPERTGFISFSGNYHGTTFASGSVTDMGIDGVFGPGLEQCWIAPFPRNHLDLDQLEQQMLEKGTDQIAAVLVEPIQGVGGIVAMPDACFAQIRQLCNKYGILLIADEVTTGLGRAGTWSVSEDQQLHADLIVYGKGLTAGYFPMAATLITDDMVQTLFASGGIFLHGATLSGHPVGCAAALEVLNIMERKQLVRRSAQLGAVILQKLQHRLHDYECVRETRGRGLMLAVSFQTAAKESVGADWGTRFSGYLREAGILANFFNSDLIMYPPLTISDQEAQFLIEGVVYAVERMETGGG</sequence>
<evidence type="ECO:0000313" key="4">
    <source>
        <dbReference type="EMBL" id="MFD2673314.1"/>
    </source>
</evidence>
<evidence type="ECO:0000256" key="3">
    <source>
        <dbReference type="RuleBase" id="RU003560"/>
    </source>
</evidence>
<dbReference type="InterPro" id="IPR005814">
    <property type="entry name" value="Aminotrans_3"/>
</dbReference>
<keyword evidence="2 3" id="KW-0663">Pyridoxal phosphate</keyword>
<dbReference type="RefSeq" id="WP_379930879.1">
    <property type="nucleotide sequence ID" value="NZ_JBHUMM010000043.1"/>
</dbReference>
<name>A0ABW5RFN9_9BACL</name>
<dbReference type="PROSITE" id="PS00600">
    <property type="entry name" value="AA_TRANSFER_CLASS_3"/>
    <property type="match status" value="1"/>
</dbReference>
<dbReference type="InterPro" id="IPR015421">
    <property type="entry name" value="PyrdxlP-dep_Trfase_major"/>
</dbReference>
<evidence type="ECO:0000256" key="2">
    <source>
        <dbReference type="ARBA" id="ARBA00022898"/>
    </source>
</evidence>
<dbReference type="GO" id="GO:0008483">
    <property type="term" value="F:transaminase activity"/>
    <property type="evidence" value="ECO:0007669"/>
    <property type="project" value="UniProtKB-KW"/>
</dbReference>
<dbReference type="PANTHER" id="PTHR43094">
    <property type="entry name" value="AMINOTRANSFERASE"/>
    <property type="match status" value="1"/>
</dbReference>
<keyword evidence="4" id="KW-0032">Aminotransferase</keyword>
<dbReference type="EMBL" id="JBHUMM010000043">
    <property type="protein sequence ID" value="MFD2673314.1"/>
    <property type="molecule type" value="Genomic_DNA"/>
</dbReference>
<evidence type="ECO:0000256" key="1">
    <source>
        <dbReference type="ARBA" id="ARBA00008954"/>
    </source>
</evidence>